<dbReference type="Pfam" id="PF00106">
    <property type="entry name" value="adh_short"/>
    <property type="match status" value="1"/>
</dbReference>
<dbReference type="PROSITE" id="PS00061">
    <property type="entry name" value="ADH_SHORT"/>
    <property type="match status" value="1"/>
</dbReference>
<gene>
    <name evidence="4" type="ORF">HYN46_16390</name>
</gene>
<dbReference type="InterPro" id="IPR002347">
    <property type="entry name" value="SDR_fam"/>
</dbReference>
<name>A0A345PAG6_9GAMM</name>
<dbReference type="KEGG" id="mbah:HYN46_16390"/>
<dbReference type="NCBIfam" id="NF005489">
    <property type="entry name" value="PRK07102.1"/>
    <property type="match status" value="1"/>
</dbReference>
<evidence type="ECO:0000313" key="4">
    <source>
        <dbReference type="EMBL" id="AXI04275.1"/>
    </source>
</evidence>
<dbReference type="Gene3D" id="3.40.50.720">
    <property type="entry name" value="NAD(P)-binding Rossmann-like Domain"/>
    <property type="match status" value="1"/>
</dbReference>
<keyword evidence="3" id="KW-0812">Transmembrane</keyword>
<dbReference type="GO" id="GO:0016491">
    <property type="term" value="F:oxidoreductase activity"/>
    <property type="evidence" value="ECO:0007669"/>
    <property type="project" value="UniProtKB-KW"/>
</dbReference>
<dbReference type="AlphaFoldDB" id="A0A345PAG6"/>
<dbReference type="RefSeq" id="WP_114900383.1">
    <property type="nucleotide sequence ID" value="NZ_CP031222.1"/>
</dbReference>
<keyword evidence="5" id="KW-1185">Reference proteome</keyword>
<keyword evidence="3" id="KW-0472">Membrane</keyword>
<dbReference type="InterPro" id="IPR020904">
    <property type="entry name" value="Sc_DH/Rdtase_CS"/>
</dbReference>
<feature type="transmembrane region" description="Helical" evidence="3">
    <location>
        <begin position="226"/>
        <end position="247"/>
    </location>
</feature>
<dbReference type="PANTHER" id="PTHR44196:SF3">
    <property type="entry name" value="SHORT CHAIN DEHYDROGENASE FAMILY PROTEIN"/>
    <property type="match status" value="1"/>
</dbReference>
<dbReference type="GO" id="GO:0016020">
    <property type="term" value="C:membrane"/>
    <property type="evidence" value="ECO:0007669"/>
    <property type="project" value="TreeGrafter"/>
</dbReference>
<dbReference type="PANTHER" id="PTHR44196">
    <property type="entry name" value="DEHYDROGENASE/REDUCTASE SDR FAMILY MEMBER 7B"/>
    <property type="match status" value="1"/>
</dbReference>
<keyword evidence="3" id="KW-1133">Transmembrane helix</keyword>
<reference evidence="4 5" key="1">
    <citation type="submission" date="2018-07" db="EMBL/GenBank/DDBJ databases">
        <title>Genome sequencing of Moraxellaceae gen. HYN0046.</title>
        <authorList>
            <person name="Kim M."/>
            <person name="Yi H."/>
        </authorList>
    </citation>
    <scope>NUCLEOTIDE SEQUENCE [LARGE SCALE GENOMIC DNA]</scope>
    <source>
        <strain evidence="4 5">HYN0046</strain>
    </source>
</reference>
<evidence type="ECO:0000256" key="3">
    <source>
        <dbReference type="SAM" id="Phobius"/>
    </source>
</evidence>
<organism evidence="4 5">
    <name type="scientific">Aquirhabdus parva</name>
    <dbReference type="NCBI Taxonomy" id="2283318"/>
    <lineage>
        <taxon>Bacteria</taxon>
        <taxon>Pseudomonadati</taxon>
        <taxon>Pseudomonadota</taxon>
        <taxon>Gammaproteobacteria</taxon>
        <taxon>Moraxellales</taxon>
        <taxon>Moraxellaceae</taxon>
        <taxon>Aquirhabdus</taxon>
    </lineage>
</organism>
<dbReference type="EMBL" id="CP031222">
    <property type="protein sequence ID" value="AXI04275.1"/>
    <property type="molecule type" value="Genomic_DNA"/>
</dbReference>
<dbReference type="Proteomes" id="UP000253940">
    <property type="component" value="Chromosome"/>
</dbReference>
<dbReference type="InterPro" id="IPR036291">
    <property type="entry name" value="NAD(P)-bd_dom_sf"/>
</dbReference>
<evidence type="ECO:0000256" key="1">
    <source>
        <dbReference type="ARBA" id="ARBA00006484"/>
    </source>
</evidence>
<comment type="similarity">
    <text evidence="1">Belongs to the short-chain dehydrogenases/reductases (SDR) family.</text>
</comment>
<protein>
    <submittedName>
        <fullName evidence="4">Short-chain dehydrogenase</fullName>
    </submittedName>
</protein>
<keyword evidence="2" id="KW-0560">Oxidoreductase</keyword>
<dbReference type="OrthoDB" id="335726at2"/>
<evidence type="ECO:0000256" key="2">
    <source>
        <dbReference type="ARBA" id="ARBA00023002"/>
    </source>
</evidence>
<dbReference type="PRINTS" id="PR00081">
    <property type="entry name" value="GDHRDH"/>
</dbReference>
<sequence length="252" mass="27322">MNATLSPQNILIIGATSGIAEAVARRYASIGANLFLVARNSKKLAIISSDLIARGATNVQLFVLNAHEYDLLPQMVEQAWAAFGIINVALIAYGTLPDQTRAETDLDYAITEFRTNAESVIACLTILANRFETQGYGVISVIGSVASDRGRGSNYVYGSAKSAIESFTSGLRSRLYKKGVHVLLIKPGFVATAMTANLNLPEKLTASPESVAINIQNAISHRKNVVYTPSFWAFIMLIIKLIPNIIFKRLSL</sequence>
<accession>A0A345PAG6</accession>
<evidence type="ECO:0000313" key="5">
    <source>
        <dbReference type="Proteomes" id="UP000253940"/>
    </source>
</evidence>
<proteinExistence type="inferred from homology"/>
<dbReference type="SUPFAM" id="SSF51735">
    <property type="entry name" value="NAD(P)-binding Rossmann-fold domains"/>
    <property type="match status" value="1"/>
</dbReference>